<organism evidence="1 2">
    <name type="scientific">Gracilibacillus boraciitolerans JCM 21714</name>
    <dbReference type="NCBI Taxonomy" id="1298598"/>
    <lineage>
        <taxon>Bacteria</taxon>
        <taxon>Bacillati</taxon>
        <taxon>Bacillota</taxon>
        <taxon>Bacilli</taxon>
        <taxon>Bacillales</taxon>
        <taxon>Bacillaceae</taxon>
        <taxon>Gracilibacillus</taxon>
    </lineage>
</organism>
<accession>W4VE19</accession>
<sequence length="50" mass="6068">MKKELVIYTKETCETKLDYLIAMVEEIEYTFEIKISHDLEYSYWNKKEGA</sequence>
<dbReference type="EMBL" id="BAVS01000001">
    <property type="protein sequence ID" value="GAE91406.1"/>
    <property type="molecule type" value="Genomic_DNA"/>
</dbReference>
<protein>
    <submittedName>
        <fullName evidence="1">Uncharacterized protein</fullName>
    </submittedName>
</protein>
<dbReference type="OrthoDB" id="9902861at2"/>
<gene>
    <name evidence="1" type="ORF">JCM21714_355</name>
</gene>
<proteinExistence type="predicted"/>
<evidence type="ECO:0000313" key="2">
    <source>
        <dbReference type="Proteomes" id="UP000019102"/>
    </source>
</evidence>
<dbReference type="STRING" id="1298598.JCM21714_355"/>
<keyword evidence="2" id="KW-1185">Reference proteome</keyword>
<evidence type="ECO:0000313" key="1">
    <source>
        <dbReference type="EMBL" id="GAE91406.1"/>
    </source>
</evidence>
<dbReference type="Proteomes" id="UP000019102">
    <property type="component" value="Unassembled WGS sequence"/>
</dbReference>
<dbReference type="AlphaFoldDB" id="W4VE19"/>
<reference evidence="1 2" key="1">
    <citation type="journal article" date="2014" name="Genome Announc.">
        <title>Draft Genome Sequence of the Boron-Tolerant and Moderately Halotolerant Bacterium Gracilibacillus boraciitolerans JCM 21714T.</title>
        <authorList>
            <person name="Ahmed I."/>
            <person name="Oshima K."/>
            <person name="Suda W."/>
            <person name="Kitamura K."/>
            <person name="Iida T."/>
            <person name="Ohmori Y."/>
            <person name="Fujiwara T."/>
            <person name="Hattori M."/>
            <person name="Ohkuma M."/>
        </authorList>
    </citation>
    <scope>NUCLEOTIDE SEQUENCE [LARGE SCALE GENOMIC DNA]</scope>
    <source>
        <strain evidence="1 2">JCM 21714</strain>
    </source>
</reference>
<name>W4VE19_9BACI</name>
<comment type="caution">
    <text evidence="1">The sequence shown here is derived from an EMBL/GenBank/DDBJ whole genome shotgun (WGS) entry which is preliminary data.</text>
</comment>
<dbReference type="RefSeq" id="WP_158413459.1">
    <property type="nucleotide sequence ID" value="NZ_BAVS01000001.1"/>
</dbReference>